<sequence length="282" mass="31915">MWRNLLIWIVVLVSSPVMAHTYVARVDEAVWHLDPSPLKCRLWQAVPNYGDAVFEVAAGESLQFYMDMYRPVKRAGQAQMLIEAPEWRDGLAAKAIGKTTFKVGRRPIELAEEVASELLAELQVGMTPSFIHPGWYGKHDVSVGVSAVNFQSAYMGYVSCVASLYPASYKELQQSYLHFETNKYGIKGALKERLDLIAGYVSVDTSVKKVYVDGHTDSVGRRGHNWELSRLRAKAVQEYLEQKGVFSDMIVMQYYGEGRPAKKNSTNNNKAFNRRVLVRLQR</sequence>
<dbReference type="Proteomes" id="UP000235116">
    <property type="component" value="Chromosome"/>
</dbReference>
<keyword evidence="5" id="KW-0732">Signal</keyword>
<dbReference type="PRINTS" id="PR01023">
    <property type="entry name" value="NAFLGMOTY"/>
</dbReference>
<dbReference type="PRINTS" id="PR01021">
    <property type="entry name" value="OMPADOMAIN"/>
</dbReference>
<gene>
    <name evidence="7" type="ORF">Kalk_19560</name>
</gene>
<dbReference type="InterPro" id="IPR050330">
    <property type="entry name" value="Bact_OuterMem_StrucFunc"/>
</dbReference>
<keyword evidence="2 4" id="KW-0472">Membrane</keyword>
<proteinExistence type="predicted"/>
<evidence type="ECO:0000313" key="7">
    <source>
        <dbReference type="EMBL" id="AUM14488.1"/>
    </source>
</evidence>
<dbReference type="SUPFAM" id="SSF103088">
    <property type="entry name" value="OmpA-like"/>
    <property type="match status" value="1"/>
</dbReference>
<keyword evidence="3" id="KW-0998">Cell outer membrane</keyword>
<dbReference type="PANTHER" id="PTHR30329:SF21">
    <property type="entry name" value="LIPOPROTEIN YIAD-RELATED"/>
    <property type="match status" value="1"/>
</dbReference>
<dbReference type="InterPro" id="IPR006664">
    <property type="entry name" value="OMP_bac"/>
</dbReference>
<evidence type="ECO:0000259" key="6">
    <source>
        <dbReference type="PROSITE" id="PS51123"/>
    </source>
</evidence>
<dbReference type="InterPro" id="IPR041544">
    <property type="entry name" value="MotY_N"/>
</dbReference>
<reference evidence="8" key="1">
    <citation type="submission" date="2017-08" db="EMBL/GenBank/DDBJ databases">
        <title>Direct submision.</title>
        <authorList>
            <person name="Kim S.-J."/>
            <person name="Rhee S.-K."/>
        </authorList>
    </citation>
    <scope>NUCLEOTIDE SEQUENCE [LARGE SCALE GENOMIC DNA]</scope>
    <source>
        <strain evidence="8">GI5</strain>
    </source>
</reference>
<evidence type="ECO:0000313" key="8">
    <source>
        <dbReference type="Proteomes" id="UP000235116"/>
    </source>
</evidence>
<evidence type="ECO:0000256" key="3">
    <source>
        <dbReference type="ARBA" id="ARBA00023237"/>
    </source>
</evidence>
<organism evidence="7 8">
    <name type="scientific">Ketobacter alkanivorans</name>
    <dbReference type="NCBI Taxonomy" id="1917421"/>
    <lineage>
        <taxon>Bacteria</taxon>
        <taxon>Pseudomonadati</taxon>
        <taxon>Pseudomonadota</taxon>
        <taxon>Gammaproteobacteria</taxon>
        <taxon>Pseudomonadales</taxon>
        <taxon>Ketobacteraceae</taxon>
        <taxon>Ketobacter</taxon>
    </lineage>
</organism>
<dbReference type="OrthoDB" id="6905929at2"/>
<name>A0A2K9LQ83_9GAMM</name>
<dbReference type="KEGG" id="kak:Kalk_19560"/>
<feature type="signal peptide" evidence="5">
    <location>
        <begin position="1"/>
        <end position="19"/>
    </location>
</feature>
<dbReference type="CDD" id="cd07185">
    <property type="entry name" value="OmpA_C-like"/>
    <property type="match status" value="1"/>
</dbReference>
<dbReference type="PANTHER" id="PTHR30329">
    <property type="entry name" value="STATOR ELEMENT OF FLAGELLAR MOTOR COMPLEX"/>
    <property type="match status" value="1"/>
</dbReference>
<dbReference type="AlphaFoldDB" id="A0A2K9LQ83"/>
<dbReference type="Pfam" id="PF00691">
    <property type="entry name" value="OmpA"/>
    <property type="match status" value="1"/>
</dbReference>
<evidence type="ECO:0000256" key="2">
    <source>
        <dbReference type="ARBA" id="ARBA00023136"/>
    </source>
</evidence>
<evidence type="ECO:0000256" key="4">
    <source>
        <dbReference type="PROSITE-ProRule" id="PRU00473"/>
    </source>
</evidence>
<dbReference type="Gene3D" id="3.30.1330.60">
    <property type="entry name" value="OmpA-like domain"/>
    <property type="match status" value="1"/>
</dbReference>
<accession>A0A2K9LQ83</accession>
<evidence type="ECO:0000256" key="5">
    <source>
        <dbReference type="SAM" id="SignalP"/>
    </source>
</evidence>
<dbReference type="GO" id="GO:0009279">
    <property type="term" value="C:cell outer membrane"/>
    <property type="evidence" value="ECO:0007669"/>
    <property type="project" value="UniProtKB-SubCell"/>
</dbReference>
<dbReference type="InterPro" id="IPR036737">
    <property type="entry name" value="OmpA-like_sf"/>
</dbReference>
<protein>
    <recommendedName>
        <fullName evidence="6">OmpA-like domain-containing protein</fullName>
    </recommendedName>
</protein>
<comment type="subcellular location">
    <subcellularLocation>
        <location evidence="1">Cell outer membrane</location>
    </subcellularLocation>
</comment>
<feature type="chain" id="PRO_5014746264" description="OmpA-like domain-containing protein" evidence="5">
    <location>
        <begin position="20"/>
        <end position="282"/>
    </location>
</feature>
<dbReference type="EMBL" id="CP022684">
    <property type="protein sequence ID" value="AUM14488.1"/>
    <property type="molecule type" value="Genomic_DNA"/>
</dbReference>
<keyword evidence="8" id="KW-1185">Reference proteome</keyword>
<dbReference type="Pfam" id="PF18393">
    <property type="entry name" value="MotY_N"/>
    <property type="match status" value="1"/>
</dbReference>
<feature type="domain" description="OmpA-like" evidence="6">
    <location>
        <begin position="166"/>
        <end position="282"/>
    </location>
</feature>
<dbReference type="PROSITE" id="PS51123">
    <property type="entry name" value="OMPA_2"/>
    <property type="match status" value="1"/>
</dbReference>
<evidence type="ECO:0000256" key="1">
    <source>
        <dbReference type="ARBA" id="ARBA00004442"/>
    </source>
</evidence>
<dbReference type="Gene3D" id="2.60.40.2540">
    <property type="match status" value="1"/>
</dbReference>
<dbReference type="InterPro" id="IPR006665">
    <property type="entry name" value="OmpA-like"/>
</dbReference>
<dbReference type="RefSeq" id="WP_101895862.1">
    <property type="nucleotide sequence ID" value="NZ_CP022684.1"/>
</dbReference>